<feature type="compositionally biased region" description="Basic residues" evidence="1">
    <location>
        <begin position="19"/>
        <end position="29"/>
    </location>
</feature>
<evidence type="ECO:0000313" key="2">
    <source>
        <dbReference type="EMBL" id="GHC58542.1"/>
    </source>
</evidence>
<reference evidence="3" key="1">
    <citation type="journal article" date="2019" name="Int. J. Syst. Evol. Microbiol.">
        <title>The Global Catalogue of Microorganisms (GCM) 10K type strain sequencing project: providing services to taxonomists for standard genome sequencing and annotation.</title>
        <authorList>
            <consortium name="The Broad Institute Genomics Platform"/>
            <consortium name="The Broad Institute Genome Sequencing Center for Infectious Disease"/>
            <person name="Wu L."/>
            <person name="Ma J."/>
        </authorList>
    </citation>
    <scope>NUCLEOTIDE SEQUENCE [LARGE SCALE GENOMIC DNA]</scope>
    <source>
        <strain evidence="3">KCTC 42083</strain>
    </source>
</reference>
<accession>A0A8H9IK75</accession>
<dbReference type="RefSeq" id="WP_189393919.1">
    <property type="nucleotide sequence ID" value="NZ_BMZN01000006.1"/>
</dbReference>
<dbReference type="Proteomes" id="UP000608923">
    <property type="component" value="Unassembled WGS sequence"/>
</dbReference>
<dbReference type="EMBL" id="BMZN01000006">
    <property type="protein sequence ID" value="GHC58542.1"/>
    <property type="molecule type" value="Genomic_DNA"/>
</dbReference>
<gene>
    <name evidence="2" type="ORF">GCM10010096_34580</name>
</gene>
<name>A0A8H9IK75_9BURK</name>
<sequence length="120" mass="13599">MRAFNSTFKAPTKPMARSAWKKRSNKRAATKSERQHMNAQSEAGCILCRFLGYDNTPAEIHHIRHGMGAGQRNSHLMTIPLCPEHHRGATGYHGLGRRAFERMYGTTELELFGMTQREAV</sequence>
<feature type="region of interest" description="Disordered" evidence="1">
    <location>
        <begin position="1"/>
        <end position="38"/>
    </location>
</feature>
<evidence type="ECO:0008006" key="4">
    <source>
        <dbReference type="Google" id="ProtNLM"/>
    </source>
</evidence>
<protein>
    <recommendedName>
        <fullName evidence="4">DUF968 domain-containing protein</fullName>
    </recommendedName>
</protein>
<evidence type="ECO:0000256" key="1">
    <source>
        <dbReference type="SAM" id="MobiDB-lite"/>
    </source>
</evidence>
<dbReference type="Gene3D" id="3.30.40.190">
    <property type="match status" value="1"/>
</dbReference>
<organism evidence="2 3">
    <name type="scientific">Alcaligenes pakistanensis</name>
    <dbReference type="NCBI Taxonomy" id="1482717"/>
    <lineage>
        <taxon>Bacteria</taxon>
        <taxon>Pseudomonadati</taxon>
        <taxon>Pseudomonadota</taxon>
        <taxon>Betaproteobacteria</taxon>
        <taxon>Burkholderiales</taxon>
        <taxon>Alcaligenaceae</taxon>
        <taxon>Alcaligenes</taxon>
    </lineage>
</organism>
<keyword evidence="3" id="KW-1185">Reference proteome</keyword>
<dbReference type="InterPro" id="IPR031875">
    <property type="entry name" value="RecA_dep_nuc"/>
</dbReference>
<comment type="caution">
    <text evidence="2">The sequence shown here is derived from an EMBL/GenBank/DDBJ whole genome shotgun (WGS) entry which is preliminary data.</text>
</comment>
<evidence type="ECO:0000313" key="3">
    <source>
        <dbReference type="Proteomes" id="UP000608923"/>
    </source>
</evidence>
<dbReference type="Pfam" id="PF16786">
    <property type="entry name" value="RecA_dep_nuc"/>
    <property type="match status" value="1"/>
</dbReference>
<proteinExistence type="predicted"/>
<dbReference type="AlphaFoldDB" id="A0A8H9IK75"/>